<sequence length="463" mass="51382">MNEAGEQEQEEQKTTTTDISQENNSHLPTATNDQRWWIKQILWPPFPNQTNPNRPRRVSILMQNSNGPCSLLAICNVLLLRGSIHLPEQGTSISFTSLLSILADYLVNQKLEPAQLDTALATIPTTQTGLDLNPRFASIDGFSNLSSSSSNGIDLFSAVGIQLVHGWIADHQDFDTWDVLVGKCGDYDSTLELVVSAEELISKQPTQLTQEERNLLREGQQSSFILDSFSTSISPSHIQTALLARKFLDTTSTQLSYPGLFQLSTGIAADSLVALLRNSHLSVLYRRPLIPTTPAPPPLPPPPDQTDPDYDHQTALEVHAITQELDHQPSSFDHPGLPKLFTLVTDLAFLNHPNIVWESLEDVEGGLSEFYDWKLTRTRLKTTHHQACSSSGSDNDANLAHQLQEDEYRRARVPPPQQQQQQEPDPHQSGNTTTNTSTPVMPSHPTVPHPSPTKKKKKDCVIV</sequence>
<dbReference type="GO" id="GO:0004843">
    <property type="term" value="F:cysteine-type deubiquitinase activity"/>
    <property type="evidence" value="ECO:0007669"/>
    <property type="project" value="InterPro"/>
</dbReference>
<dbReference type="Pfam" id="PF04424">
    <property type="entry name" value="MINDY_DUB"/>
    <property type="match status" value="1"/>
</dbReference>
<dbReference type="AlphaFoldDB" id="A0A2S4VU78"/>
<dbReference type="InterPro" id="IPR007518">
    <property type="entry name" value="MINDY"/>
</dbReference>
<dbReference type="GO" id="GO:0016807">
    <property type="term" value="F:cysteine-type carboxypeptidase activity"/>
    <property type="evidence" value="ECO:0007669"/>
    <property type="project" value="TreeGrafter"/>
</dbReference>
<evidence type="ECO:0000256" key="1">
    <source>
        <dbReference type="SAM" id="MobiDB-lite"/>
    </source>
</evidence>
<name>A0A2S4VU78_9BASI</name>
<feature type="domain" description="MINDY deubiquitinase" evidence="2">
    <location>
        <begin position="35"/>
        <end position="373"/>
    </location>
</feature>
<gene>
    <name evidence="3" type="ORF">PSTT_04075</name>
</gene>
<dbReference type="PANTHER" id="PTHR18063">
    <property type="entry name" value="NF-E2 INDUCIBLE PROTEIN"/>
    <property type="match status" value="1"/>
</dbReference>
<evidence type="ECO:0000313" key="3">
    <source>
        <dbReference type="EMBL" id="POW13082.1"/>
    </source>
</evidence>
<feature type="compositionally biased region" description="Basic residues" evidence="1">
    <location>
        <begin position="452"/>
        <end position="463"/>
    </location>
</feature>
<evidence type="ECO:0000259" key="2">
    <source>
        <dbReference type="Pfam" id="PF04424"/>
    </source>
</evidence>
<feature type="region of interest" description="Disordered" evidence="1">
    <location>
        <begin position="1"/>
        <end position="28"/>
    </location>
</feature>
<organism evidence="3 4">
    <name type="scientific">Puccinia striiformis</name>
    <dbReference type="NCBI Taxonomy" id="27350"/>
    <lineage>
        <taxon>Eukaryota</taxon>
        <taxon>Fungi</taxon>
        <taxon>Dikarya</taxon>
        <taxon>Basidiomycota</taxon>
        <taxon>Pucciniomycotina</taxon>
        <taxon>Pucciniomycetes</taxon>
        <taxon>Pucciniales</taxon>
        <taxon>Pucciniaceae</taxon>
        <taxon>Puccinia</taxon>
    </lineage>
</organism>
<dbReference type="EMBL" id="PKSL01000027">
    <property type="protein sequence ID" value="POW13082.1"/>
    <property type="molecule type" value="Genomic_DNA"/>
</dbReference>
<feature type="compositionally biased region" description="Polar residues" evidence="1">
    <location>
        <begin position="18"/>
        <end position="28"/>
    </location>
</feature>
<dbReference type="Proteomes" id="UP000239156">
    <property type="component" value="Unassembled WGS sequence"/>
</dbReference>
<dbReference type="VEuPathDB" id="FungiDB:PSTT_04075"/>
<accession>A0A2S4VU78</accession>
<dbReference type="PANTHER" id="PTHR18063:SF6">
    <property type="entry name" value="UBIQUITIN CARBOXYL-TERMINAL HYDROLASE"/>
    <property type="match status" value="1"/>
</dbReference>
<dbReference type="GO" id="GO:0005829">
    <property type="term" value="C:cytosol"/>
    <property type="evidence" value="ECO:0007669"/>
    <property type="project" value="TreeGrafter"/>
</dbReference>
<reference evidence="3" key="1">
    <citation type="submission" date="2017-12" db="EMBL/GenBank/DDBJ databases">
        <title>Gene loss provides genomic basis for host adaptation in cereal stripe rust fungi.</title>
        <authorList>
            <person name="Xia C."/>
        </authorList>
    </citation>
    <scope>NUCLEOTIDE SEQUENCE [LARGE SCALE GENOMIC DNA]</scope>
    <source>
        <strain evidence="3">93-210</strain>
    </source>
</reference>
<dbReference type="GO" id="GO:1990380">
    <property type="term" value="F:K48-linked deubiquitinase activity"/>
    <property type="evidence" value="ECO:0007669"/>
    <property type="project" value="InterPro"/>
</dbReference>
<dbReference type="VEuPathDB" id="FungiDB:PSHT_01857"/>
<dbReference type="GO" id="GO:0071108">
    <property type="term" value="P:protein K48-linked deubiquitination"/>
    <property type="evidence" value="ECO:0007669"/>
    <property type="project" value="TreeGrafter"/>
</dbReference>
<evidence type="ECO:0000313" key="4">
    <source>
        <dbReference type="Proteomes" id="UP000239156"/>
    </source>
</evidence>
<protein>
    <recommendedName>
        <fullName evidence="2">MINDY deubiquitinase domain-containing protein</fullName>
    </recommendedName>
</protein>
<proteinExistence type="predicted"/>
<feature type="region of interest" description="Disordered" evidence="1">
    <location>
        <begin position="411"/>
        <end position="463"/>
    </location>
</feature>
<dbReference type="InterPro" id="IPR033979">
    <property type="entry name" value="MINDY_domain"/>
</dbReference>
<dbReference type="GO" id="GO:0071944">
    <property type="term" value="C:cell periphery"/>
    <property type="evidence" value="ECO:0007669"/>
    <property type="project" value="TreeGrafter"/>
</dbReference>
<keyword evidence="4" id="KW-1185">Reference proteome</keyword>
<comment type="caution">
    <text evidence="3">The sequence shown here is derived from an EMBL/GenBank/DDBJ whole genome shotgun (WGS) entry which is preliminary data.</text>
</comment>